<name>A0A9N9HQT2_9GLOM</name>
<sequence length="191" mass="21862">MQTKKDVELEDYQLFGIWTIENITKMQDLMVGVLDFNLDPSVTKVKNLLEDQIIQNKEGDVKNIIPEDSEDDENNEIPELIETWEIKITPEENLDITELGLLDKHEKNFSIKEINEEIASKIESVYQINLLNIVILKPGLAPDSNTAIFKSIDIYLEDLGQDIIDLTCNAAIFERTKSYANENLSCRFILG</sequence>
<dbReference type="OrthoDB" id="10428941at2759"/>
<protein>
    <submittedName>
        <fullName evidence="1">21641_t:CDS:1</fullName>
    </submittedName>
</protein>
<keyword evidence="2" id="KW-1185">Reference proteome</keyword>
<evidence type="ECO:0000313" key="1">
    <source>
        <dbReference type="EMBL" id="CAG8701011.1"/>
    </source>
</evidence>
<accession>A0A9N9HQT2</accession>
<evidence type="ECO:0000313" key="2">
    <source>
        <dbReference type="Proteomes" id="UP000789759"/>
    </source>
</evidence>
<proteinExistence type="predicted"/>
<dbReference type="Proteomes" id="UP000789759">
    <property type="component" value="Unassembled WGS sequence"/>
</dbReference>
<dbReference type="EMBL" id="CAJVQA010010796">
    <property type="protein sequence ID" value="CAG8701011.1"/>
    <property type="molecule type" value="Genomic_DNA"/>
</dbReference>
<dbReference type="AlphaFoldDB" id="A0A9N9HQT2"/>
<organism evidence="1 2">
    <name type="scientific">Cetraspora pellucida</name>
    <dbReference type="NCBI Taxonomy" id="1433469"/>
    <lineage>
        <taxon>Eukaryota</taxon>
        <taxon>Fungi</taxon>
        <taxon>Fungi incertae sedis</taxon>
        <taxon>Mucoromycota</taxon>
        <taxon>Glomeromycotina</taxon>
        <taxon>Glomeromycetes</taxon>
        <taxon>Diversisporales</taxon>
        <taxon>Gigasporaceae</taxon>
        <taxon>Cetraspora</taxon>
    </lineage>
</organism>
<reference evidence="1" key="1">
    <citation type="submission" date="2021-06" db="EMBL/GenBank/DDBJ databases">
        <authorList>
            <person name="Kallberg Y."/>
            <person name="Tangrot J."/>
            <person name="Rosling A."/>
        </authorList>
    </citation>
    <scope>NUCLEOTIDE SEQUENCE</scope>
    <source>
        <strain evidence="1">FL966</strain>
    </source>
</reference>
<comment type="caution">
    <text evidence="1">The sequence shown here is derived from an EMBL/GenBank/DDBJ whole genome shotgun (WGS) entry which is preliminary data.</text>
</comment>
<gene>
    <name evidence="1" type="ORF">CPELLU_LOCUS11827</name>
</gene>